<dbReference type="InterPro" id="IPR045864">
    <property type="entry name" value="aa-tRNA-synth_II/BPL/LPL"/>
</dbReference>
<keyword evidence="6 15" id="KW-0436">Ligase</keyword>
<dbReference type="InterPro" id="IPR020825">
    <property type="entry name" value="Phe-tRNA_synthase-like_B3/B4"/>
</dbReference>
<evidence type="ECO:0000256" key="1">
    <source>
        <dbReference type="ARBA" id="ARBA00004496"/>
    </source>
</evidence>
<dbReference type="InterPro" id="IPR036690">
    <property type="entry name" value="Fdx_antiC-bd_sf"/>
</dbReference>
<dbReference type="SMART" id="SM00896">
    <property type="entry name" value="FDX-ACB"/>
    <property type="match status" value="1"/>
</dbReference>
<feature type="binding site" evidence="15">
    <location>
        <position position="348"/>
    </location>
    <ligand>
        <name>Mg(2+)</name>
        <dbReference type="ChEBI" id="CHEBI:18420"/>
        <note>shared with alpha subunit</note>
    </ligand>
</feature>
<keyword evidence="8 15" id="KW-0547">Nucleotide-binding</keyword>
<keyword evidence="5" id="KW-0820">tRNA-binding</keyword>
<evidence type="ECO:0000256" key="5">
    <source>
        <dbReference type="ARBA" id="ARBA00022555"/>
    </source>
</evidence>
<dbReference type="Gene3D" id="3.30.930.10">
    <property type="entry name" value="Bira Bifunctional Protein, Domain 2"/>
    <property type="match status" value="1"/>
</dbReference>
<evidence type="ECO:0000256" key="14">
    <source>
        <dbReference type="ARBA" id="ARBA00049255"/>
    </source>
</evidence>
<feature type="domain" description="FDX-ACB" evidence="16">
    <location>
        <begin position="586"/>
        <end position="679"/>
    </location>
</feature>
<dbReference type="SUPFAM" id="SSF55681">
    <property type="entry name" value="Class II aaRS and biotin synthetases"/>
    <property type="match status" value="1"/>
</dbReference>
<dbReference type="PANTHER" id="PTHR10947:SF0">
    <property type="entry name" value="PHENYLALANINE--TRNA LIGASE BETA SUBUNIT"/>
    <property type="match status" value="1"/>
</dbReference>
<keyword evidence="9 15" id="KW-0067">ATP-binding</keyword>
<evidence type="ECO:0000313" key="18">
    <source>
        <dbReference type="EMBL" id="PIZ01056.1"/>
    </source>
</evidence>
<keyword evidence="13 15" id="KW-0030">Aminoacyl-tRNA synthetase</keyword>
<keyword evidence="4 15" id="KW-0963">Cytoplasm</keyword>
<dbReference type="SUPFAM" id="SSF54991">
    <property type="entry name" value="Anticodon-binding domain of PheRS"/>
    <property type="match status" value="1"/>
</dbReference>
<evidence type="ECO:0000256" key="7">
    <source>
        <dbReference type="ARBA" id="ARBA00022723"/>
    </source>
</evidence>
<dbReference type="Pfam" id="PF03483">
    <property type="entry name" value="B3_4"/>
    <property type="match status" value="1"/>
</dbReference>
<dbReference type="Proteomes" id="UP000229371">
    <property type="component" value="Unassembled WGS sequence"/>
</dbReference>
<evidence type="ECO:0000256" key="10">
    <source>
        <dbReference type="ARBA" id="ARBA00022842"/>
    </source>
</evidence>
<dbReference type="Gene3D" id="3.30.70.380">
    <property type="entry name" value="Ferrodoxin-fold anticodon-binding domain"/>
    <property type="match status" value="1"/>
</dbReference>
<dbReference type="SUPFAM" id="SSF46955">
    <property type="entry name" value="Putative DNA-binding domain"/>
    <property type="match status" value="2"/>
</dbReference>
<dbReference type="InterPro" id="IPR041616">
    <property type="entry name" value="PheRS_beta_core"/>
</dbReference>
<protein>
    <recommendedName>
        <fullName evidence="15">Phenylalanine--tRNA ligase beta subunit</fullName>
        <ecNumber evidence="15">6.1.1.20</ecNumber>
    </recommendedName>
    <alternativeName>
        <fullName evidence="15">Phenylalanyl-tRNA synthetase beta subunit</fullName>
        <shortName evidence="15">PheRS</shortName>
    </alternativeName>
</protein>
<dbReference type="Pfam" id="PF17759">
    <property type="entry name" value="tRNA_synthFbeta"/>
    <property type="match status" value="1"/>
</dbReference>
<evidence type="ECO:0000256" key="3">
    <source>
        <dbReference type="ARBA" id="ARBA00011209"/>
    </source>
</evidence>
<dbReference type="InterPro" id="IPR009061">
    <property type="entry name" value="DNA-bd_dom_put_sf"/>
</dbReference>
<reference evidence="19" key="1">
    <citation type="submission" date="2017-09" db="EMBL/GenBank/DDBJ databases">
        <title>Depth-based differentiation of microbial function through sediment-hosted aquifers and enrichment of novel symbionts in the deep terrestrial subsurface.</title>
        <authorList>
            <person name="Probst A.J."/>
            <person name="Ladd B."/>
            <person name="Jarett J.K."/>
            <person name="Geller-Mcgrath D.E."/>
            <person name="Sieber C.M.K."/>
            <person name="Emerson J.B."/>
            <person name="Anantharaman K."/>
            <person name="Thomas B.C."/>
            <person name="Malmstrom R."/>
            <person name="Stieglmeier M."/>
            <person name="Klingl A."/>
            <person name="Woyke T."/>
            <person name="Ryan C.M."/>
            <person name="Banfield J.F."/>
        </authorList>
    </citation>
    <scope>NUCLEOTIDE SEQUENCE [LARGE SCALE GENOMIC DNA]</scope>
</reference>
<dbReference type="GO" id="GO:0005524">
    <property type="term" value="F:ATP binding"/>
    <property type="evidence" value="ECO:0007669"/>
    <property type="project" value="UniProtKB-UniRule"/>
</dbReference>
<dbReference type="GO" id="GO:0000049">
    <property type="term" value="F:tRNA binding"/>
    <property type="evidence" value="ECO:0007669"/>
    <property type="project" value="UniProtKB-KW"/>
</dbReference>
<dbReference type="Pfam" id="PF03147">
    <property type="entry name" value="FDX-ACB"/>
    <property type="match status" value="1"/>
</dbReference>
<feature type="binding site" evidence="15">
    <location>
        <position position="357"/>
    </location>
    <ligand>
        <name>Mg(2+)</name>
        <dbReference type="ChEBI" id="CHEBI:18420"/>
        <note>shared with alpha subunit</note>
    </ligand>
</feature>
<dbReference type="FunFam" id="3.30.56.10:FF:000002">
    <property type="entry name" value="Phenylalanine--tRNA ligase beta subunit"/>
    <property type="match status" value="1"/>
</dbReference>
<evidence type="ECO:0000256" key="12">
    <source>
        <dbReference type="ARBA" id="ARBA00022917"/>
    </source>
</evidence>
<dbReference type="InterPro" id="IPR004532">
    <property type="entry name" value="Phe-tRNA-ligase_IIc_bsu_bact"/>
</dbReference>
<dbReference type="SMART" id="SM00873">
    <property type="entry name" value="B3_4"/>
    <property type="match status" value="1"/>
</dbReference>
<evidence type="ECO:0000256" key="13">
    <source>
        <dbReference type="ARBA" id="ARBA00023146"/>
    </source>
</evidence>
<evidence type="ECO:0000259" key="17">
    <source>
        <dbReference type="PROSITE" id="PS51483"/>
    </source>
</evidence>
<feature type="binding site" evidence="15">
    <location>
        <position position="354"/>
    </location>
    <ligand>
        <name>Mg(2+)</name>
        <dbReference type="ChEBI" id="CHEBI:18420"/>
        <note>shared with alpha subunit</note>
    </ligand>
</feature>
<comment type="cofactor">
    <cofactor evidence="15">
        <name>Mg(2+)</name>
        <dbReference type="ChEBI" id="CHEBI:18420"/>
    </cofactor>
    <text evidence="15">Binds 2 magnesium ions per tetramer.</text>
</comment>
<dbReference type="FunFam" id="3.30.70.380:FF:000001">
    <property type="entry name" value="Phenylalanine--tRNA ligase beta subunit"/>
    <property type="match status" value="1"/>
</dbReference>
<dbReference type="InterPro" id="IPR005146">
    <property type="entry name" value="B3/B4_tRNA-bd"/>
</dbReference>
<keyword evidence="12 15" id="KW-0648">Protein biosynthesis</keyword>
<evidence type="ECO:0000256" key="11">
    <source>
        <dbReference type="ARBA" id="ARBA00022884"/>
    </source>
</evidence>
<dbReference type="InterPro" id="IPR045060">
    <property type="entry name" value="Phe-tRNA-ligase_IIc_bsu"/>
</dbReference>
<dbReference type="HAMAP" id="MF_00283">
    <property type="entry name" value="Phe_tRNA_synth_beta1"/>
    <property type="match status" value="1"/>
</dbReference>
<dbReference type="Gene3D" id="3.50.40.10">
    <property type="entry name" value="Phenylalanyl-trna Synthetase, Chain B, domain 3"/>
    <property type="match status" value="1"/>
</dbReference>
<dbReference type="PROSITE" id="PS51447">
    <property type="entry name" value="FDX_ACB"/>
    <property type="match status" value="1"/>
</dbReference>
<dbReference type="Pfam" id="PF03484">
    <property type="entry name" value="B5"/>
    <property type="match status" value="1"/>
</dbReference>
<comment type="caution">
    <text evidence="18">The sequence shown here is derived from an EMBL/GenBank/DDBJ whole genome shotgun (WGS) entry which is preliminary data.</text>
</comment>
<evidence type="ECO:0000256" key="6">
    <source>
        <dbReference type="ARBA" id="ARBA00022598"/>
    </source>
</evidence>
<dbReference type="PROSITE" id="PS51483">
    <property type="entry name" value="B5"/>
    <property type="match status" value="1"/>
</dbReference>
<dbReference type="NCBIfam" id="TIGR00472">
    <property type="entry name" value="pheT_bact"/>
    <property type="match status" value="1"/>
</dbReference>
<dbReference type="InterPro" id="IPR005121">
    <property type="entry name" value="Fdx_antiC-bd"/>
</dbReference>
<evidence type="ECO:0000256" key="9">
    <source>
        <dbReference type="ARBA" id="ARBA00022840"/>
    </source>
</evidence>
<dbReference type="SUPFAM" id="SSF56037">
    <property type="entry name" value="PheT/TilS domain"/>
    <property type="match status" value="1"/>
</dbReference>
<comment type="catalytic activity">
    <reaction evidence="14 15">
        <text>tRNA(Phe) + L-phenylalanine + ATP = L-phenylalanyl-tRNA(Phe) + AMP + diphosphate + H(+)</text>
        <dbReference type="Rhea" id="RHEA:19413"/>
        <dbReference type="Rhea" id="RHEA-COMP:9668"/>
        <dbReference type="Rhea" id="RHEA-COMP:9699"/>
        <dbReference type="ChEBI" id="CHEBI:15378"/>
        <dbReference type="ChEBI" id="CHEBI:30616"/>
        <dbReference type="ChEBI" id="CHEBI:33019"/>
        <dbReference type="ChEBI" id="CHEBI:58095"/>
        <dbReference type="ChEBI" id="CHEBI:78442"/>
        <dbReference type="ChEBI" id="CHEBI:78531"/>
        <dbReference type="ChEBI" id="CHEBI:456215"/>
        <dbReference type="EC" id="6.1.1.20"/>
    </reaction>
</comment>
<comment type="similarity">
    <text evidence="2 15">Belongs to the phenylalanyl-tRNA synthetase beta subunit family. Type 1 subfamily.</text>
</comment>
<dbReference type="PANTHER" id="PTHR10947">
    <property type="entry name" value="PHENYLALANYL-TRNA SYNTHETASE BETA CHAIN AND LEUCINE-RICH REPEAT-CONTAINING PROTEIN 47"/>
    <property type="match status" value="1"/>
</dbReference>
<feature type="domain" description="B5" evidence="17">
    <location>
        <begin position="294"/>
        <end position="370"/>
    </location>
</feature>
<dbReference type="EC" id="6.1.1.20" evidence="15"/>
<name>A0A2M7RPL6_9BACT</name>
<keyword evidence="7 15" id="KW-0479">Metal-binding</keyword>
<keyword evidence="11" id="KW-0694">RNA-binding</keyword>
<evidence type="ECO:0000256" key="2">
    <source>
        <dbReference type="ARBA" id="ARBA00008653"/>
    </source>
</evidence>
<dbReference type="InterPro" id="IPR005147">
    <property type="entry name" value="tRNA_synthase_B5-dom"/>
</dbReference>
<dbReference type="EMBL" id="PFMI01000023">
    <property type="protein sequence ID" value="PIZ01056.1"/>
    <property type="molecule type" value="Genomic_DNA"/>
</dbReference>
<dbReference type="GO" id="GO:0000287">
    <property type="term" value="F:magnesium ion binding"/>
    <property type="evidence" value="ECO:0007669"/>
    <property type="project" value="UniProtKB-UniRule"/>
</dbReference>
<dbReference type="GO" id="GO:0004826">
    <property type="term" value="F:phenylalanine-tRNA ligase activity"/>
    <property type="evidence" value="ECO:0007669"/>
    <property type="project" value="UniProtKB-UniRule"/>
</dbReference>
<gene>
    <name evidence="15 18" type="primary">pheT</name>
    <name evidence="18" type="ORF">COY61_00820</name>
</gene>
<evidence type="ECO:0000256" key="4">
    <source>
        <dbReference type="ARBA" id="ARBA00022490"/>
    </source>
</evidence>
<accession>A0A2M7RPL6</accession>
<comment type="subcellular location">
    <subcellularLocation>
        <location evidence="1 15">Cytoplasm</location>
    </subcellularLocation>
</comment>
<evidence type="ECO:0000256" key="15">
    <source>
        <dbReference type="HAMAP-Rule" id="MF_00283"/>
    </source>
</evidence>
<evidence type="ECO:0000259" key="16">
    <source>
        <dbReference type="PROSITE" id="PS51447"/>
    </source>
</evidence>
<dbReference type="CDD" id="cd00769">
    <property type="entry name" value="PheRS_beta_core"/>
    <property type="match status" value="1"/>
</dbReference>
<evidence type="ECO:0000256" key="8">
    <source>
        <dbReference type="ARBA" id="ARBA00022741"/>
    </source>
</evidence>
<evidence type="ECO:0000313" key="19">
    <source>
        <dbReference type="Proteomes" id="UP000229371"/>
    </source>
</evidence>
<dbReference type="SMART" id="SM00874">
    <property type="entry name" value="B5"/>
    <property type="match status" value="1"/>
</dbReference>
<comment type="subunit">
    <text evidence="3 15">Tetramer of two alpha and two beta subunits.</text>
</comment>
<keyword evidence="10 15" id="KW-0460">Magnesium</keyword>
<dbReference type="GO" id="GO:0009328">
    <property type="term" value="C:phenylalanine-tRNA ligase complex"/>
    <property type="evidence" value="ECO:0007669"/>
    <property type="project" value="TreeGrafter"/>
</dbReference>
<feature type="binding site" evidence="15">
    <location>
        <position position="358"/>
    </location>
    <ligand>
        <name>Mg(2+)</name>
        <dbReference type="ChEBI" id="CHEBI:18420"/>
        <note>shared with alpha subunit</note>
    </ligand>
</feature>
<sequence length="684" mass="78353">MNIKVFDNWLRDYLKTKVIPQEIGRLLSCCGPSVERVNKIGNDFVYDIEVTANRPDMMSVVGIAREANAILKSFGKKAEFLPLKFFPKKVLKNKLSLKIEMENRNLCPRFTAVILDNIKVAPSPEWMTRRLEKSGVRSLNNVVDISNYVMIETGQPMHIFDYDKIRNHKMVLRRSKKGESIITIDENKRNLPEGAIVIEDKDRLIDLCGIMGGANSAVSSKTKRVVVFVQIYNPLLIRKTCQALGFWTEAAIRFEKGVDSEGIIPALWRAVELLEKIAFGQVKSKLIDINNIQYKQKKVKVSFSKINQLIGIEITPQKVALILNSLGFKTNIKRDAIEAEVPSWRANDINISEDLIEEIVRIYGYHNLPSILPVNQILEQKTIPEFFWENKTKILLKYLGFSEVYNYSFISAKDLEGFNLDKNKCVKITNPLSSDWEYMRPSLVPCILKNIADNEKNFSKIKIFELSNVYIKKSDNNLPYEFLLLVGALVDKSDKNLFFEAKGIIEFLFKELGIFNIEFRVENALNTQKGRTADIILGKEVIGFLGVLDKKIASCFELNSEPVIFSLNFTKLIKKATCKKIYKSISKYPLYKMDLAFVIDEKVLYKDILETIKKAGGTLVKNIQLFDVYRGKQIGSNRKSLAFAIEYGTNNRTLFGEEVKKTQNKIIQAIQKKFEAKIRDDKYN</sequence>
<dbReference type="Gene3D" id="3.30.56.10">
    <property type="match status" value="2"/>
</dbReference>
<proteinExistence type="inferred from homology"/>
<dbReference type="GO" id="GO:0006432">
    <property type="term" value="P:phenylalanyl-tRNA aminoacylation"/>
    <property type="evidence" value="ECO:0007669"/>
    <property type="project" value="UniProtKB-UniRule"/>
</dbReference>
<organism evidence="18 19">
    <name type="scientific">bacterium (Candidatus Gribaldobacteria) CG_4_10_14_0_8_um_filter_33_9</name>
    <dbReference type="NCBI Taxonomy" id="2014266"/>
    <lineage>
        <taxon>Bacteria</taxon>
        <taxon>Candidatus Gribaldobacteria</taxon>
    </lineage>
</organism>
<dbReference type="AlphaFoldDB" id="A0A2M7RPL6"/>